<reference evidence="1 2" key="1">
    <citation type="submission" date="2018-08" db="EMBL/GenBank/DDBJ databases">
        <title>Recombination of ecologically and evolutionarily significant loci maintains genetic cohesion in the Pseudomonas syringae species complex.</title>
        <authorList>
            <person name="Dillon M."/>
            <person name="Thakur S."/>
            <person name="Almeida R.N.D."/>
            <person name="Weir B.S."/>
            <person name="Guttman D.S."/>
        </authorList>
    </citation>
    <scope>NUCLEOTIDE SEQUENCE [LARGE SCALE GENOMIC DNA]</scope>
    <source>
        <strain evidence="1 2">ICMP 12341</strain>
    </source>
</reference>
<sequence length="139" mass="15871">MQEPKILDHLAQLNLSNRFALQLREELMSLIKNSIPVPVRKGSIDLTWLAERIGATRQIFYPGRGSSEVIQLLSLLNQHLNSGNHQATKPSEQNIECSKLRVELTLVRQENLNLKQQLRLVRHEQDMMHASGIMLGDLD</sequence>
<dbReference type="EMBL" id="RBOV01000131">
    <property type="protein sequence ID" value="RMN12725.1"/>
    <property type="molecule type" value="Genomic_DNA"/>
</dbReference>
<protein>
    <submittedName>
        <fullName evidence="1">Uncharacterized protein</fullName>
    </submittedName>
</protein>
<name>A0A0P9LN27_9PSED</name>
<comment type="caution">
    <text evidence="1">The sequence shown here is derived from an EMBL/GenBank/DDBJ whole genome shotgun (WGS) entry which is preliminary data.</text>
</comment>
<dbReference type="AlphaFoldDB" id="A0A0P9LN27"/>
<evidence type="ECO:0000313" key="2">
    <source>
        <dbReference type="Proteomes" id="UP000271468"/>
    </source>
</evidence>
<dbReference type="Proteomes" id="UP000271468">
    <property type="component" value="Unassembled WGS sequence"/>
</dbReference>
<accession>A0A0P9LN27</accession>
<gene>
    <name evidence="1" type="ORF">ALQ65_101609</name>
</gene>
<organism evidence="1 2">
    <name type="scientific">Pseudomonas syringae pv. coriandricola</name>
    <dbReference type="NCBI Taxonomy" id="264453"/>
    <lineage>
        <taxon>Bacteria</taxon>
        <taxon>Pseudomonadati</taxon>
        <taxon>Pseudomonadota</taxon>
        <taxon>Gammaproteobacteria</taxon>
        <taxon>Pseudomonadales</taxon>
        <taxon>Pseudomonadaceae</taxon>
        <taxon>Pseudomonas</taxon>
    </lineage>
</organism>
<evidence type="ECO:0000313" key="1">
    <source>
        <dbReference type="EMBL" id="RMN12725.1"/>
    </source>
</evidence>
<proteinExistence type="predicted"/>